<dbReference type="Pfam" id="PF00398">
    <property type="entry name" value="RrnaAD"/>
    <property type="match status" value="1"/>
</dbReference>
<reference evidence="11 12" key="1">
    <citation type="submission" date="2018-06" db="EMBL/GenBank/DDBJ databases">
        <title>Complete genome of Desulfovibrio marinus P48SEP.</title>
        <authorList>
            <person name="Crispim J.S."/>
            <person name="Vidigal P.M.P."/>
            <person name="Silva L.C.F."/>
            <person name="Araujo L.C."/>
            <person name="Laguardia C.N."/>
            <person name="Dias R.S."/>
            <person name="Sousa M.P."/>
            <person name="Paula S.O."/>
            <person name="Silva C."/>
        </authorList>
    </citation>
    <scope>NUCLEOTIDE SEQUENCE [LARGE SCALE GENOMIC DNA]</scope>
    <source>
        <strain evidence="11 12">P48SEP</strain>
    </source>
</reference>
<dbReference type="PROSITE" id="PS51689">
    <property type="entry name" value="SAM_RNA_A_N6_MT"/>
    <property type="match status" value="1"/>
</dbReference>
<feature type="binding site" evidence="7 8">
    <location>
        <position position="69"/>
    </location>
    <ligand>
        <name>S-adenosyl-L-methionine</name>
        <dbReference type="ChEBI" id="CHEBI:59789"/>
    </ligand>
</feature>
<accession>A0A6P1ZK24</accession>
<evidence type="ECO:0000259" key="10">
    <source>
        <dbReference type="SMART" id="SM00650"/>
    </source>
</evidence>
<dbReference type="AlphaFoldDB" id="A0A6P1ZK24"/>
<gene>
    <name evidence="7 11" type="primary">rsmA</name>
    <name evidence="7" type="synonym">ksgA</name>
    <name evidence="11" type="ORF">DQK91_06820</name>
</gene>
<keyword evidence="2 7" id="KW-0698">rRNA processing</keyword>
<feature type="domain" description="Ribosomal RNA adenine methylase transferase N-terminal" evidence="10">
    <location>
        <begin position="27"/>
        <end position="196"/>
    </location>
</feature>
<comment type="similarity">
    <text evidence="7">Belongs to the class I-like SAM-binding methyltransferase superfamily. rRNA adenine N(6)-methyltransferase family. RsmA subfamily.</text>
</comment>
<organism evidence="11 12">
    <name type="scientific">Oceanidesulfovibrio marinus</name>
    <dbReference type="NCBI Taxonomy" id="370038"/>
    <lineage>
        <taxon>Bacteria</taxon>
        <taxon>Pseudomonadati</taxon>
        <taxon>Thermodesulfobacteriota</taxon>
        <taxon>Desulfovibrionia</taxon>
        <taxon>Desulfovibrionales</taxon>
        <taxon>Desulfovibrionaceae</taxon>
        <taxon>Oceanidesulfovibrio</taxon>
    </lineage>
</organism>
<dbReference type="HAMAP" id="MF_00607">
    <property type="entry name" value="16SrRNA_methyltr_A"/>
    <property type="match status" value="1"/>
</dbReference>
<dbReference type="GO" id="GO:0005829">
    <property type="term" value="C:cytosol"/>
    <property type="evidence" value="ECO:0007669"/>
    <property type="project" value="TreeGrafter"/>
</dbReference>
<dbReference type="InterPro" id="IPR020596">
    <property type="entry name" value="rRNA_Ade_Mease_Trfase_CS"/>
</dbReference>
<evidence type="ECO:0000313" key="12">
    <source>
        <dbReference type="Proteomes" id="UP000434052"/>
    </source>
</evidence>
<keyword evidence="1 7" id="KW-0963">Cytoplasm</keyword>
<dbReference type="InterPro" id="IPR029063">
    <property type="entry name" value="SAM-dependent_MTases_sf"/>
</dbReference>
<sequence length="268" mass="29312">MSASSVANGPGPAKRSLGQNFLVDPNTSRRIVQALDIGPDDHVVEIGPGRGALTDILTASDAAAVYAVEKDRELAPVLKARHPGLRVALIDAMDVAWERLDPALSWKIIGNLPYNVASPIMWEIAHRALAASRCVFMVQKEVAQRLAAPPGSKTYGALGVFVQSYMDVKLAFTVGPQVFRPRPKIDSAVVVFSRKNAPGVDARALGSVLATCFQKRRKQLGSILKQYWSEELDRLFEERGLSPTMRPENLRPEDFQALANALIICFRP</sequence>
<comment type="function">
    <text evidence="7">Specifically dimethylates two adjacent adenosines (A1518 and A1519) in the loop of a conserved hairpin near the 3'-end of 16S rRNA in the 30S particle. May play a critical role in biogenesis of 30S subunits.</text>
</comment>
<dbReference type="NCBIfam" id="TIGR00755">
    <property type="entry name" value="ksgA"/>
    <property type="match status" value="1"/>
</dbReference>
<dbReference type="PANTHER" id="PTHR11727">
    <property type="entry name" value="DIMETHYLADENOSINE TRANSFERASE"/>
    <property type="match status" value="1"/>
</dbReference>
<evidence type="ECO:0000256" key="1">
    <source>
        <dbReference type="ARBA" id="ARBA00022490"/>
    </source>
</evidence>
<evidence type="ECO:0000256" key="9">
    <source>
        <dbReference type="SAM" id="MobiDB-lite"/>
    </source>
</evidence>
<keyword evidence="4 7" id="KW-0808">Transferase</keyword>
<dbReference type="InterPro" id="IPR023165">
    <property type="entry name" value="rRNA_Ade_diMease-like_C"/>
</dbReference>
<feature type="region of interest" description="Disordered" evidence="9">
    <location>
        <begin position="1"/>
        <end position="20"/>
    </location>
</feature>
<dbReference type="Gene3D" id="1.10.8.100">
    <property type="entry name" value="Ribosomal RNA adenine dimethylase-like, domain 2"/>
    <property type="match status" value="1"/>
</dbReference>
<dbReference type="Gene3D" id="3.40.50.150">
    <property type="entry name" value="Vaccinia Virus protein VP39"/>
    <property type="match status" value="1"/>
</dbReference>
<feature type="binding site" evidence="7 8">
    <location>
        <position position="22"/>
    </location>
    <ligand>
        <name>S-adenosyl-L-methionine</name>
        <dbReference type="ChEBI" id="CHEBI:59789"/>
    </ligand>
</feature>
<evidence type="ECO:0000256" key="6">
    <source>
        <dbReference type="ARBA" id="ARBA00022884"/>
    </source>
</evidence>
<comment type="subcellular location">
    <subcellularLocation>
        <location evidence="7">Cytoplasm</location>
    </subcellularLocation>
</comment>
<name>A0A6P1ZK24_9BACT</name>
<dbReference type="EC" id="2.1.1.182" evidence="7"/>
<evidence type="ECO:0000313" key="11">
    <source>
        <dbReference type="EMBL" id="TVM35105.1"/>
    </source>
</evidence>
<feature type="binding site" evidence="7 8">
    <location>
        <position position="111"/>
    </location>
    <ligand>
        <name>S-adenosyl-L-methionine</name>
        <dbReference type="ChEBI" id="CHEBI:59789"/>
    </ligand>
</feature>
<evidence type="ECO:0000256" key="5">
    <source>
        <dbReference type="ARBA" id="ARBA00022691"/>
    </source>
</evidence>
<keyword evidence="6 7" id="KW-0694">RNA-binding</keyword>
<dbReference type="PANTHER" id="PTHR11727:SF7">
    <property type="entry name" value="DIMETHYLADENOSINE TRANSFERASE-RELATED"/>
    <property type="match status" value="1"/>
</dbReference>
<dbReference type="GO" id="GO:0052908">
    <property type="term" value="F:16S rRNA (adenine(1518)-N(6)/adenine(1519)-N(6))-dimethyltransferase activity"/>
    <property type="evidence" value="ECO:0007669"/>
    <property type="project" value="UniProtKB-EC"/>
</dbReference>
<dbReference type="InterPro" id="IPR001737">
    <property type="entry name" value="KsgA/Erm"/>
</dbReference>
<keyword evidence="5 7" id="KW-0949">S-adenosyl-L-methionine</keyword>
<comment type="caution">
    <text evidence="11">The sequence shown here is derived from an EMBL/GenBank/DDBJ whole genome shotgun (WGS) entry which is preliminary data.</text>
</comment>
<evidence type="ECO:0000256" key="2">
    <source>
        <dbReference type="ARBA" id="ARBA00022552"/>
    </source>
</evidence>
<keyword evidence="3 7" id="KW-0489">Methyltransferase</keyword>
<comment type="catalytic activity">
    <reaction evidence="7">
        <text>adenosine(1518)/adenosine(1519) in 16S rRNA + 4 S-adenosyl-L-methionine = N(6)-dimethyladenosine(1518)/N(6)-dimethyladenosine(1519) in 16S rRNA + 4 S-adenosyl-L-homocysteine + 4 H(+)</text>
        <dbReference type="Rhea" id="RHEA:19609"/>
        <dbReference type="Rhea" id="RHEA-COMP:10232"/>
        <dbReference type="Rhea" id="RHEA-COMP:10233"/>
        <dbReference type="ChEBI" id="CHEBI:15378"/>
        <dbReference type="ChEBI" id="CHEBI:57856"/>
        <dbReference type="ChEBI" id="CHEBI:59789"/>
        <dbReference type="ChEBI" id="CHEBI:74411"/>
        <dbReference type="ChEBI" id="CHEBI:74493"/>
        <dbReference type="EC" id="2.1.1.182"/>
    </reaction>
</comment>
<evidence type="ECO:0000256" key="3">
    <source>
        <dbReference type="ARBA" id="ARBA00022603"/>
    </source>
</evidence>
<protein>
    <recommendedName>
        <fullName evidence="7">Ribosomal RNA small subunit methyltransferase A</fullName>
        <ecNumber evidence="7">2.1.1.182</ecNumber>
    </recommendedName>
    <alternativeName>
        <fullName evidence="7">16S rRNA (adenine(1518)-N(6)/adenine(1519)-N(6))-dimethyltransferase</fullName>
    </alternativeName>
    <alternativeName>
        <fullName evidence="7">16S rRNA dimethyladenosine transferase</fullName>
    </alternativeName>
    <alternativeName>
        <fullName evidence="7">16S rRNA dimethylase</fullName>
    </alternativeName>
    <alternativeName>
        <fullName evidence="7">S-adenosylmethionine-6-N', N'-adenosyl(rRNA) dimethyltransferase</fullName>
    </alternativeName>
</protein>
<dbReference type="InterPro" id="IPR011530">
    <property type="entry name" value="rRNA_adenine_dimethylase"/>
</dbReference>
<evidence type="ECO:0000256" key="4">
    <source>
        <dbReference type="ARBA" id="ARBA00022679"/>
    </source>
</evidence>
<evidence type="ECO:0000256" key="8">
    <source>
        <dbReference type="PROSITE-ProRule" id="PRU01026"/>
    </source>
</evidence>
<dbReference type="Proteomes" id="UP000434052">
    <property type="component" value="Unassembled WGS sequence"/>
</dbReference>
<dbReference type="OrthoDB" id="9814755at2"/>
<proteinExistence type="inferred from homology"/>
<feature type="binding site" evidence="7 8">
    <location>
        <position position="91"/>
    </location>
    <ligand>
        <name>S-adenosyl-L-methionine</name>
        <dbReference type="ChEBI" id="CHEBI:59789"/>
    </ligand>
</feature>
<feature type="binding site" evidence="7 8">
    <location>
        <position position="47"/>
    </location>
    <ligand>
        <name>S-adenosyl-L-methionine</name>
        <dbReference type="ChEBI" id="CHEBI:59789"/>
    </ligand>
</feature>
<dbReference type="PROSITE" id="PS01131">
    <property type="entry name" value="RRNA_A_DIMETH"/>
    <property type="match status" value="1"/>
</dbReference>
<dbReference type="SUPFAM" id="SSF53335">
    <property type="entry name" value="S-adenosyl-L-methionine-dependent methyltransferases"/>
    <property type="match status" value="1"/>
</dbReference>
<dbReference type="GO" id="GO:0003723">
    <property type="term" value="F:RNA binding"/>
    <property type="evidence" value="ECO:0007669"/>
    <property type="project" value="UniProtKB-UniRule"/>
</dbReference>
<feature type="binding site" evidence="7 8">
    <location>
        <position position="20"/>
    </location>
    <ligand>
        <name>S-adenosyl-L-methionine</name>
        <dbReference type="ChEBI" id="CHEBI:59789"/>
    </ligand>
</feature>
<dbReference type="SMART" id="SM00650">
    <property type="entry name" value="rADc"/>
    <property type="match status" value="1"/>
</dbReference>
<dbReference type="RefSeq" id="WP_144234660.1">
    <property type="nucleotide sequence ID" value="NZ_QMIF01000003.1"/>
</dbReference>
<dbReference type="InterPro" id="IPR020598">
    <property type="entry name" value="rRNA_Ade_methylase_Trfase_N"/>
</dbReference>
<dbReference type="EMBL" id="QMIF01000003">
    <property type="protein sequence ID" value="TVM35105.1"/>
    <property type="molecule type" value="Genomic_DNA"/>
</dbReference>
<evidence type="ECO:0000256" key="7">
    <source>
        <dbReference type="HAMAP-Rule" id="MF_00607"/>
    </source>
</evidence>